<dbReference type="Gene3D" id="2.160.20.10">
    <property type="entry name" value="Single-stranded right-handed beta-helix, Pectin lyase-like"/>
    <property type="match status" value="2"/>
</dbReference>
<reference evidence="1" key="1">
    <citation type="submission" date="2016-07" db="EMBL/GenBank/DDBJ databases">
        <title>Microvirga ossetica sp. nov. a new species of rhizobia isolated from root nodules of the legume species Vicia alpestris Steven originated from North Ossetia region in the Caucasus.</title>
        <authorList>
            <person name="Safronova V.I."/>
            <person name="Kuznetsova I.G."/>
            <person name="Sazanova A.L."/>
            <person name="Belimov A."/>
            <person name="Andronov E."/>
            <person name="Osledkin Y.S."/>
            <person name="Onishchuk O.P."/>
            <person name="Kurchak O.N."/>
            <person name="Shaposhnikov A.I."/>
            <person name="Willems A."/>
            <person name="Tikhonovich I.A."/>
        </authorList>
    </citation>
    <scope>NUCLEOTIDE SEQUENCE [LARGE SCALE GENOMIC DNA]</scope>
    <source>
        <strain evidence="1">V5/3M</strain>
    </source>
</reference>
<gene>
    <name evidence="1" type="ORF">BB934_08550</name>
</gene>
<dbReference type="RefSeq" id="WP_099509267.1">
    <property type="nucleotide sequence ID" value="NZ_CP016616.1"/>
</dbReference>
<dbReference type="AlphaFoldDB" id="A0A1B2EEB4"/>
<dbReference type="OrthoDB" id="5179605at2"/>
<proteinExistence type="predicted"/>
<organism evidence="1">
    <name type="scientific">Microvirga ossetica</name>
    <dbReference type="NCBI Taxonomy" id="1882682"/>
    <lineage>
        <taxon>Bacteria</taxon>
        <taxon>Pseudomonadati</taxon>
        <taxon>Pseudomonadota</taxon>
        <taxon>Alphaproteobacteria</taxon>
        <taxon>Hyphomicrobiales</taxon>
        <taxon>Methylobacteriaceae</taxon>
        <taxon>Microvirga</taxon>
    </lineage>
</organism>
<dbReference type="KEGG" id="moc:BB934_08550"/>
<name>A0A1B2EEB4_9HYPH</name>
<dbReference type="InterPro" id="IPR011050">
    <property type="entry name" value="Pectin_lyase_fold/virulence"/>
</dbReference>
<accession>A0A1B2EEB4</accession>
<protein>
    <recommendedName>
        <fullName evidence="2">Right handed beta helix domain-containing protein</fullName>
    </recommendedName>
</protein>
<evidence type="ECO:0000313" key="1">
    <source>
        <dbReference type="EMBL" id="ANY78279.1"/>
    </source>
</evidence>
<dbReference type="EMBL" id="CP016616">
    <property type="protein sequence ID" value="ANY78279.1"/>
    <property type="molecule type" value="Genomic_DNA"/>
</dbReference>
<evidence type="ECO:0008006" key="2">
    <source>
        <dbReference type="Google" id="ProtNLM"/>
    </source>
</evidence>
<dbReference type="SUPFAM" id="SSF51126">
    <property type="entry name" value="Pectin lyase-like"/>
    <property type="match status" value="1"/>
</dbReference>
<sequence length="418" mass="45086">MSLSSFRPTSAHGATWWHRLFGLTLLAVCSGQCLAQSREARTLHIAPVPAGSEDGSAWANAGSLNRLPEFIAKLAPGGSILLKADAGPYRVDRQISIRNGGSGGAQITIHGVDGNGNPANAEILGSRADPWQQGANPGSEVFRLQTGADYLGFKNISFRNTGDGCFRVAGSIRGLRIEDVSARNVRRFFEVNPSGAGQSARVDDLTIRRVAVRGYSKGAFRIRGDSSNVIMEDVIGDSERQDGDNFAIGVALEDTVHDVVLRHVTMMNSHDSTNEYWNGDGFTTERKVRNVSFEDTVASGSTDGGYDLKSSATTLRRPIADDNKRNYRIWGDTKIVECVSRSPHKRGGSGLQNHFWIAKGARADVSGCQIEDRDERTTAFEVEPGGSLVVQNSSIKTNPTGRLSLVREGGHLQITSGQ</sequence>
<dbReference type="InterPro" id="IPR012334">
    <property type="entry name" value="Pectin_lyas_fold"/>
</dbReference>